<dbReference type="Gene3D" id="2.60.120.380">
    <property type="match status" value="1"/>
</dbReference>
<dbReference type="EMBL" id="CACRSZ010000040">
    <property type="protein sequence ID" value="VYT13689.1"/>
    <property type="molecule type" value="Genomic_DNA"/>
</dbReference>
<evidence type="ECO:0000256" key="1">
    <source>
        <dbReference type="SAM" id="SignalP"/>
    </source>
</evidence>
<name>A0A6N2U8C5_9BACE</name>
<sequence length="1503" mass="171200">MKNFLYCMFIMTLLSIDSNAQPGNSISELRKSDLWTDLGEILEPVIVRETYDTRNGTNNYGNENNDIYFSFSIYRPTLIVSHFNGSSLEDVEAHLLYFPLSEPMDNLVDVGDPVTSGNYVEKMEEKIKLLPYLNLHLEENIGHGVIGSLFVQILQPGYYIFQCEGASTFGNDYNGEITSNIYINPLGTSMEAPMEIGDFSDDFNYHFSGLFDFDDSQELFFSVRLNYPMEINLSPEQTVESFHSIEIMEKSGAILATSDGSQLIKKAMLDAGDYVIRSFIKAKRNIQLNISGSTDILKGDKKEKPIDIDSVILPLDFQDTFNTEFFTDFYHGNTTSDVYYRLKINSPMDILVSVPSSTVEGGVNVYLLNEADFLKGTLDTNNDKNLYVSNLSAGTYYIVAEGSKNNGEIALRVQGYEHFDNVRSRDKNYVATRTYTQETGIRWQDKTDYYDGLGRLEQSVLKYSQSKNDIVAYQEYDAQGRSSKQWLPTAFQDNGGKFILPDVVKSKVIATYGDNVPYSRPVYEASPLNRILEQYGPGQGWQDNHHSVKNTYLTNMTGTDTLNCIHFTATNVSDTVMRISRIGNYATGQLYVTRVEDEDGNPSFEFKDKLNQLVLTRQIIQTGRNKELYDTYYIYDDFGNRVAVLPPAASSMFESGSSTSWMSNTDATLLQYAFLYKYNSRKLQIAKKLPGCSWSFYIYDKGKRLIFSQDGNQHSRGEWSFSIPDMFGRECFSGICRNALNPFVDPLLSSVVGASWYSGSSSAGGSGSYKGYSLSGITLTSSSLLSVKYYDDYSFLGRNGFPVSTDAGVCYDVNAESEGFGKRHSASSRDMLTGNLIACLDEKGQSYLYTVMYYDDHDRVIQRKSNNRLNGGVEKDYIAYNFIGQPTKHKHIHSAAGKATQSEVYSYSYDYADRLQTTTHCLNNGPVMTLVNNEYDELGRLKHNRRNGQSNLHTNYAYNLRSWTESISSPLFCKTLYYNDTRSNPTNTRYYNGNISGMDWGVNGDKKRGYDFSYDNLSRLLYADYLENNIRNHNFNTSYNYDKQGNIVSLMRSGNQNTTYGIIDNLTLNYRGNQLIKVEDTASDSNLSVSSMDFRNGAKQDVEYFYDENGNLIKDLNKGIADIQYNLLNLPRRITFNDTNKSTHEYVYSADGKKLSVIHKSSAENRTDYIGNMIYENGSLKRILVDGGYIENGIYYFYLQDHLGNNRVVAKSDGTVTQTNHYYPFGMSFTESTHGDKQPYKYNNKELDMNNGLNRYDYGARMYDPALGRWHVVDPMAEKYYWESPYGYCGNNSINWIDPDGQMKVIYNPDRTYKETTHNNWFHNTFIGRKEYIDYGDQKVNLSESEFWQWQITGKYDNVGSVSSLISNLELTLNEPPTGLIDGAAKYAASSVYSLMNSPKVWLTGKSWAGTYATPDERANGFINVATQSFPASRLLKQLQPVSWLKFKYANPHIPTKIKHSVYDMEMRRFDEINRNPNAFKKMNDGIDGFLYINKKRKNDERY</sequence>
<feature type="signal peptide" evidence="1">
    <location>
        <begin position="1"/>
        <end position="20"/>
    </location>
</feature>
<feature type="chain" id="PRO_5027073821" description="DUF6443 domain-containing protein" evidence="1">
    <location>
        <begin position="21"/>
        <end position="1503"/>
    </location>
</feature>
<dbReference type="InterPro" id="IPR022385">
    <property type="entry name" value="Rhs_assc_core"/>
</dbReference>
<organism evidence="3">
    <name type="scientific">Bacteroides faecis</name>
    <dbReference type="NCBI Taxonomy" id="674529"/>
    <lineage>
        <taxon>Bacteria</taxon>
        <taxon>Pseudomonadati</taxon>
        <taxon>Bacteroidota</taxon>
        <taxon>Bacteroidia</taxon>
        <taxon>Bacteroidales</taxon>
        <taxon>Bacteroidaceae</taxon>
        <taxon>Bacteroides</taxon>
    </lineage>
</organism>
<dbReference type="Pfam" id="PF20041">
    <property type="entry name" value="DUF6443"/>
    <property type="match status" value="1"/>
</dbReference>
<gene>
    <name evidence="3" type="ORF">BFLFYP10_00575</name>
</gene>
<dbReference type="InterPro" id="IPR050708">
    <property type="entry name" value="T6SS_VgrG/RHS"/>
</dbReference>
<keyword evidence="1" id="KW-0732">Signal</keyword>
<evidence type="ECO:0000259" key="2">
    <source>
        <dbReference type="Pfam" id="PF20041"/>
    </source>
</evidence>
<dbReference type="PANTHER" id="PTHR32305">
    <property type="match status" value="1"/>
</dbReference>
<reference evidence="3" key="1">
    <citation type="submission" date="2019-11" db="EMBL/GenBank/DDBJ databases">
        <authorList>
            <person name="Feng L."/>
        </authorList>
    </citation>
    <scope>NUCLEOTIDE SEQUENCE</scope>
    <source>
        <strain evidence="3">BfaecisLFYP10</strain>
    </source>
</reference>
<accession>A0A6N2U8C5</accession>
<dbReference type="InterPro" id="IPR045619">
    <property type="entry name" value="DUF6443"/>
</dbReference>
<dbReference type="Gene3D" id="2.180.10.10">
    <property type="entry name" value="RHS repeat-associated core"/>
    <property type="match status" value="1"/>
</dbReference>
<dbReference type="PANTHER" id="PTHR32305:SF15">
    <property type="entry name" value="PROTEIN RHSA-RELATED"/>
    <property type="match status" value="1"/>
</dbReference>
<protein>
    <recommendedName>
        <fullName evidence="2">DUF6443 domain-containing protein</fullName>
    </recommendedName>
</protein>
<proteinExistence type="predicted"/>
<evidence type="ECO:0000313" key="3">
    <source>
        <dbReference type="EMBL" id="VYT13689.1"/>
    </source>
</evidence>
<dbReference type="RefSeq" id="WP_259001795.1">
    <property type="nucleotide sequence ID" value="NZ_CACRSZ010000040.1"/>
</dbReference>
<dbReference type="NCBIfam" id="TIGR03696">
    <property type="entry name" value="Rhs_assc_core"/>
    <property type="match status" value="1"/>
</dbReference>
<feature type="domain" description="DUF6443" evidence="2">
    <location>
        <begin position="432"/>
        <end position="554"/>
    </location>
</feature>